<protein>
    <submittedName>
        <fullName evidence="2">OLC1v1024078C4</fullName>
    </submittedName>
</protein>
<accession>A0AAV1C1V6</accession>
<dbReference type="SUPFAM" id="SSF54001">
    <property type="entry name" value="Cysteine proteinases"/>
    <property type="match status" value="1"/>
</dbReference>
<dbReference type="AlphaFoldDB" id="A0AAV1C1V6"/>
<keyword evidence="3" id="KW-1185">Reference proteome</keyword>
<dbReference type="InterPro" id="IPR038765">
    <property type="entry name" value="Papain-like_cys_pep_sf"/>
</dbReference>
<feature type="region of interest" description="Disordered" evidence="1">
    <location>
        <begin position="1"/>
        <end position="50"/>
    </location>
</feature>
<feature type="compositionally biased region" description="Basic and acidic residues" evidence="1">
    <location>
        <begin position="1"/>
        <end position="12"/>
    </location>
</feature>
<name>A0AAV1C1V6_OLDCO</name>
<organism evidence="2 3">
    <name type="scientific">Oldenlandia corymbosa var. corymbosa</name>
    <dbReference type="NCBI Taxonomy" id="529605"/>
    <lineage>
        <taxon>Eukaryota</taxon>
        <taxon>Viridiplantae</taxon>
        <taxon>Streptophyta</taxon>
        <taxon>Embryophyta</taxon>
        <taxon>Tracheophyta</taxon>
        <taxon>Spermatophyta</taxon>
        <taxon>Magnoliopsida</taxon>
        <taxon>eudicotyledons</taxon>
        <taxon>Gunneridae</taxon>
        <taxon>Pentapetalae</taxon>
        <taxon>asterids</taxon>
        <taxon>lamiids</taxon>
        <taxon>Gentianales</taxon>
        <taxon>Rubiaceae</taxon>
        <taxon>Rubioideae</taxon>
        <taxon>Spermacoceae</taxon>
        <taxon>Hedyotis-Oldenlandia complex</taxon>
        <taxon>Oldenlandia</taxon>
    </lineage>
</organism>
<proteinExistence type="predicted"/>
<dbReference type="Proteomes" id="UP001161247">
    <property type="component" value="Chromosome 1"/>
</dbReference>
<reference evidence="2" key="1">
    <citation type="submission" date="2023-03" db="EMBL/GenBank/DDBJ databases">
        <authorList>
            <person name="Julca I."/>
        </authorList>
    </citation>
    <scope>NUCLEOTIDE SEQUENCE</scope>
</reference>
<evidence type="ECO:0000313" key="2">
    <source>
        <dbReference type="EMBL" id="CAI9089491.1"/>
    </source>
</evidence>
<sequence>MGCHGIVRDSDYPPRIPPTPDSLKSLVPSFDSSEPLVPPRRSLVPAHRSPPNRNQNPFPLFCYLEDYIVVNGLERIIVGLMNGPGVGSIKMYESLKEWSLPRAKSIFDLSFLHPYELIALDRAAEKMEAVKHPVLIVAWCPSRRYFIIQNTYDEDWVAVEDALPLFEDVTLSPAEQERYDWLCKLVKWTESTMPGAPPPPSPFPLRAGVK</sequence>
<evidence type="ECO:0000256" key="1">
    <source>
        <dbReference type="SAM" id="MobiDB-lite"/>
    </source>
</evidence>
<gene>
    <name evidence="2" type="ORF">OLC1_LOCUS1825</name>
</gene>
<dbReference type="EMBL" id="OX459118">
    <property type="protein sequence ID" value="CAI9089491.1"/>
    <property type="molecule type" value="Genomic_DNA"/>
</dbReference>
<evidence type="ECO:0000313" key="3">
    <source>
        <dbReference type="Proteomes" id="UP001161247"/>
    </source>
</evidence>